<dbReference type="InterPro" id="IPR005162">
    <property type="entry name" value="Retrotrans_gag_dom"/>
</dbReference>
<dbReference type="PANTHER" id="PTHR34482:SF47">
    <property type="entry name" value="CCHC-TYPE DOMAIN-CONTAINING PROTEIN"/>
    <property type="match status" value="1"/>
</dbReference>
<comment type="caution">
    <text evidence="3">The sequence shown here is derived from an EMBL/GenBank/DDBJ whole genome shotgun (WGS) entry which is preliminary data.</text>
</comment>
<dbReference type="PANTHER" id="PTHR34482">
    <property type="entry name" value="DNA DAMAGE-INDUCIBLE PROTEIN 1-LIKE"/>
    <property type="match status" value="1"/>
</dbReference>
<dbReference type="Pfam" id="PF03732">
    <property type="entry name" value="Retrotrans_gag"/>
    <property type="match status" value="1"/>
</dbReference>
<protein>
    <recommendedName>
        <fullName evidence="2">Retrotransposon gag domain-containing protein</fullName>
    </recommendedName>
</protein>
<evidence type="ECO:0000259" key="2">
    <source>
        <dbReference type="Pfam" id="PF03732"/>
    </source>
</evidence>
<reference evidence="3" key="1">
    <citation type="submission" date="2023-07" db="EMBL/GenBank/DDBJ databases">
        <title>draft genome sequence of fig (Ficus carica).</title>
        <authorList>
            <person name="Takahashi T."/>
            <person name="Nishimura K."/>
        </authorList>
    </citation>
    <scope>NUCLEOTIDE SEQUENCE</scope>
</reference>
<evidence type="ECO:0000313" key="4">
    <source>
        <dbReference type="Proteomes" id="UP001187192"/>
    </source>
</evidence>
<accession>A0AA87YSF7</accession>
<feature type="region of interest" description="Disordered" evidence="1">
    <location>
        <begin position="147"/>
        <end position="213"/>
    </location>
</feature>
<name>A0AA87YSF7_FICCA</name>
<evidence type="ECO:0000313" key="3">
    <source>
        <dbReference type="EMBL" id="GMN21843.1"/>
    </source>
</evidence>
<feature type="domain" description="Retrotransposon gag" evidence="2">
    <location>
        <begin position="40"/>
        <end position="127"/>
    </location>
</feature>
<dbReference type="Proteomes" id="UP001187192">
    <property type="component" value="Unassembled WGS sequence"/>
</dbReference>
<keyword evidence="4" id="KW-1185">Reference proteome</keyword>
<evidence type="ECO:0000256" key="1">
    <source>
        <dbReference type="SAM" id="MobiDB-lite"/>
    </source>
</evidence>
<gene>
    <name evidence="3" type="ORF">TIFTF001_045562</name>
</gene>
<dbReference type="AlphaFoldDB" id="A0AA87YSF7"/>
<dbReference type="EMBL" id="BTGU01004056">
    <property type="protein sequence ID" value="GMN21843.1"/>
    <property type="molecule type" value="Genomic_DNA"/>
</dbReference>
<proteinExistence type="predicted"/>
<sequence>MKAPEFEGPANPIEADNWLLDIQVILDFMGLTEQEKVLCATFVLKKDAQHWWKTVQMRRNVTTMSWQDFMIEFRVMYYNREILTTQQNEFNSFRQGSMTVTETVKKFEQLARLCPELVPNETEKAIRAEYRINQDKEARIQILKAKKENKDAAKQLQPRQNLKLYSKGQTSNSAQNFKQLGKNKKRKNATSQGQQGNYPQKKTNRGSGGNNNNSNSYPVCAQCGKKHIGVCKFGMNICYLYDKEGHYARNCILKNQNLNPQRPNRDSDNQLLAVQAKIKGLSITQERLEAPEPQTWNYAYTKEDVEAGTSSVATG</sequence>
<feature type="compositionally biased region" description="Polar residues" evidence="1">
    <location>
        <begin position="167"/>
        <end position="178"/>
    </location>
</feature>
<organism evidence="3 4">
    <name type="scientific">Ficus carica</name>
    <name type="common">Common fig</name>
    <dbReference type="NCBI Taxonomy" id="3494"/>
    <lineage>
        <taxon>Eukaryota</taxon>
        <taxon>Viridiplantae</taxon>
        <taxon>Streptophyta</taxon>
        <taxon>Embryophyta</taxon>
        <taxon>Tracheophyta</taxon>
        <taxon>Spermatophyta</taxon>
        <taxon>Magnoliopsida</taxon>
        <taxon>eudicotyledons</taxon>
        <taxon>Gunneridae</taxon>
        <taxon>Pentapetalae</taxon>
        <taxon>rosids</taxon>
        <taxon>fabids</taxon>
        <taxon>Rosales</taxon>
        <taxon>Moraceae</taxon>
        <taxon>Ficeae</taxon>
        <taxon>Ficus</taxon>
    </lineage>
</organism>
<feature type="compositionally biased region" description="Polar residues" evidence="1">
    <location>
        <begin position="189"/>
        <end position="201"/>
    </location>
</feature>